<organism evidence="2 3">
    <name type="scientific">Acanthopleuribacter pedis</name>
    <dbReference type="NCBI Taxonomy" id="442870"/>
    <lineage>
        <taxon>Bacteria</taxon>
        <taxon>Pseudomonadati</taxon>
        <taxon>Acidobacteriota</taxon>
        <taxon>Holophagae</taxon>
        <taxon>Acanthopleuribacterales</taxon>
        <taxon>Acanthopleuribacteraceae</taxon>
        <taxon>Acanthopleuribacter</taxon>
    </lineage>
</organism>
<evidence type="ECO:0000256" key="1">
    <source>
        <dbReference type="SAM" id="Phobius"/>
    </source>
</evidence>
<keyword evidence="3" id="KW-1185">Reference proteome</keyword>
<protein>
    <submittedName>
        <fullName evidence="2">Uncharacterized protein</fullName>
    </submittedName>
</protein>
<evidence type="ECO:0000313" key="3">
    <source>
        <dbReference type="Proteomes" id="UP000664417"/>
    </source>
</evidence>
<reference evidence="2" key="1">
    <citation type="submission" date="2021-03" db="EMBL/GenBank/DDBJ databases">
        <authorList>
            <person name="Wang G."/>
        </authorList>
    </citation>
    <scope>NUCLEOTIDE SEQUENCE</scope>
    <source>
        <strain evidence="2">KCTC 12899</strain>
    </source>
</reference>
<keyword evidence="1" id="KW-1133">Transmembrane helix</keyword>
<evidence type="ECO:0000313" key="2">
    <source>
        <dbReference type="EMBL" id="MBO1320456.1"/>
    </source>
</evidence>
<dbReference type="Proteomes" id="UP000664417">
    <property type="component" value="Unassembled WGS sequence"/>
</dbReference>
<dbReference type="AlphaFoldDB" id="A0A8J7QHC3"/>
<keyword evidence="1" id="KW-0472">Membrane</keyword>
<feature type="transmembrane region" description="Helical" evidence="1">
    <location>
        <begin position="23"/>
        <end position="45"/>
    </location>
</feature>
<keyword evidence="1" id="KW-0812">Transmembrane</keyword>
<name>A0A8J7QHC3_9BACT</name>
<proteinExistence type="predicted"/>
<comment type="caution">
    <text evidence="2">The sequence shown here is derived from an EMBL/GenBank/DDBJ whole genome shotgun (WGS) entry which is preliminary data.</text>
</comment>
<dbReference type="RefSeq" id="WP_207860411.1">
    <property type="nucleotide sequence ID" value="NZ_JAFREP010000017.1"/>
</dbReference>
<feature type="transmembrane region" description="Helical" evidence="1">
    <location>
        <begin position="51"/>
        <end position="69"/>
    </location>
</feature>
<gene>
    <name evidence="2" type="ORF">J3U88_18415</name>
</gene>
<accession>A0A8J7QHC3</accession>
<sequence>MVGRSIHDVLQDAIADGKVPERILLSFAILIGFTGMGVIYVGIYANPQIEVAALGTAMESLVLVAVNMVKNIRRENYSIRLLEIPLSKASTSEEAAKLLSTFFRDTWKKQ</sequence>
<dbReference type="EMBL" id="JAFREP010000017">
    <property type="protein sequence ID" value="MBO1320456.1"/>
    <property type="molecule type" value="Genomic_DNA"/>
</dbReference>